<dbReference type="EMBL" id="JBIAQY010000009">
    <property type="protein sequence ID" value="MFF3571012.1"/>
    <property type="molecule type" value="Genomic_DNA"/>
</dbReference>
<evidence type="ECO:0000313" key="2">
    <source>
        <dbReference type="Proteomes" id="UP001601992"/>
    </source>
</evidence>
<dbReference type="RefSeq" id="WP_040830474.1">
    <property type="nucleotide sequence ID" value="NZ_JBIAQY010000009.1"/>
</dbReference>
<dbReference type="InterPro" id="IPR011008">
    <property type="entry name" value="Dimeric_a/b-barrel"/>
</dbReference>
<comment type="caution">
    <text evidence="1">The sequence shown here is derived from an EMBL/GenBank/DDBJ whole genome shotgun (WGS) entry which is preliminary data.</text>
</comment>
<proteinExistence type="predicted"/>
<dbReference type="SUPFAM" id="SSF54909">
    <property type="entry name" value="Dimeric alpha+beta barrel"/>
    <property type="match status" value="1"/>
</dbReference>
<protein>
    <recommendedName>
        <fullName evidence="3">DUF4286 family protein</fullName>
    </recommendedName>
</protein>
<name>A0ABW6S435_9NOCA</name>
<sequence>MAKGILYVESEPNSPEEAAAYHDWYENTHLTEMLGVDGFIAARRFEPIADDGPFVAIYEIEAEDIAAVQARLGEATRAGAFSAPVGLRTDRPPTTRFLRQIHTRTA</sequence>
<dbReference type="Proteomes" id="UP001601992">
    <property type="component" value="Unassembled WGS sequence"/>
</dbReference>
<evidence type="ECO:0000313" key="1">
    <source>
        <dbReference type="EMBL" id="MFF3571012.1"/>
    </source>
</evidence>
<gene>
    <name evidence="1" type="ORF">ACFYXQ_24845</name>
</gene>
<reference evidence="1 2" key="1">
    <citation type="submission" date="2024-10" db="EMBL/GenBank/DDBJ databases">
        <title>The Natural Products Discovery Center: Release of the First 8490 Sequenced Strains for Exploring Actinobacteria Biosynthetic Diversity.</title>
        <authorList>
            <person name="Kalkreuter E."/>
            <person name="Kautsar S.A."/>
            <person name="Yang D."/>
            <person name="Bader C.D."/>
            <person name="Teijaro C.N."/>
            <person name="Fluegel L."/>
            <person name="Davis C.M."/>
            <person name="Simpson J.R."/>
            <person name="Lauterbach L."/>
            <person name="Steele A.D."/>
            <person name="Gui C."/>
            <person name="Meng S."/>
            <person name="Li G."/>
            <person name="Viehrig K."/>
            <person name="Ye F."/>
            <person name="Su P."/>
            <person name="Kiefer A.F."/>
            <person name="Nichols A."/>
            <person name="Cepeda A.J."/>
            <person name="Yan W."/>
            <person name="Fan B."/>
            <person name="Jiang Y."/>
            <person name="Adhikari A."/>
            <person name="Zheng C.-J."/>
            <person name="Schuster L."/>
            <person name="Cowan T.M."/>
            <person name="Smanski M.J."/>
            <person name="Chevrette M.G."/>
            <person name="De Carvalho L.P.S."/>
            <person name="Shen B."/>
        </authorList>
    </citation>
    <scope>NUCLEOTIDE SEQUENCE [LARGE SCALE GENOMIC DNA]</scope>
    <source>
        <strain evidence="1 2">NPDC002593</strain>
    </source>
</reference>
<accession>A0ABW6S435</accession>
<keyword evidence="2" id="KW-1185">Reference proteome</keyword>
<evidence type="ECO:0008006" key="3">
    <source>
        <dbReference type="Google" id="ProtNLM"/>
    </source>
</evidence>
<organism evidence="1 2">
    <name type="scientific">Nocardia jiangxiensis</name>
    <dbReference type="NCBI Taxonomy" id="282685"/>
    <lineage>
        <taxon>Bacteria</taxon>
        <taxon>Bacillati</taxon>
        <taxon>Actinomycetota</taxon>
        <taxon>Actinomycetes</taxon>
        <taxon>Mycobacteriales</taxon>
        <taxon>Nocardiaceae</taxon>
        <taxon>Nocardia</taxon>
    </lineage>
</organism>